<gene>
    <name evidence="3" type="ORF">C8R21_1532</name>
</gene>
<protein>
    <recommendedName>
        <fullName evidence="5">DUF262 domain-containing protein</fullName>
    </recommendedName>
</protein>
<evidence type="ECO:0008006" key="5">
    <source>
        <dbReference type="Google" id="ProtNLM"/>
    </source>
</evidence>
<comment type="caution">
    <text evidence="3">The sequence shown here is derived from an EMBL/GenBank/DDBJ whole genome shotgun (WGS) entry which is preliminary data.</text>
</comment>
<accession>A0A2T5I0I5</accession>
<dbReference type="AlphaFoldDB" id="A0A2T5I0I5"/>
<dbReference type="Proteomes" id="UP000244152">
    <property type="component" value="Unassembled WGS sequence"/>
</dbReference>
<proteinExistence type="predicted"/>
<dbReference type="PANTHER" id="PTHR37292:SF2">
    <property type="entry name" value="DUF262 DOMAIN-CONTAINING PROTEIN"/>
    <property type="match status" value="1"/>
</dbReference>
<evidence type="ECO:0000313" key="4">
    <source>
        <dbReference type="Proteomes" id="UP000244152"/>
    </source>
</evidence>
<sequence>MPSKTIKAMVADINNTEADGGGLWLPNIQRFFVWREDQMEKLFDSIMRQYPLPSLLVWKTKAEIRNRKFIDQYNEPVDLKSLYRPVTGKVKRLVLDGQQRMQTLFMGLKGSLEGRQLYFNVLSGRPSHPDDVQFKFKFLTADQAKWPWVIFSELIYTRKLAGEVTKQLLEQYCVTVTAEEHELIARNVERAKREFEVTEGLIYQEIDSTDEDCGYSFEDVVEIFIRANDGGTKLSKSDLMFSLIASDWHTADVEMNEFLNDINGEQFNFDRDFVLKTAMVLLNQGARYDVEKFRTAEVRQLITDKWLSITDSIRFVRDFLSQKTFVRCDKALPSNLALIPLIYYHHYYPEGWNSAIGKVDYLIRVLLTGAFSGRPDTLIDKVINTIKETGSFQVRQIFGVIREDGRSLGISENQLFEMGYGSRNIHLLFNLWYPRAEYTPSWDGHLPQVDHIFPRSILKRVKELNPENGRTSLQRYSAGEINQLANCMLLTQAENGPAAKGDMPPSEWFKDKSDEYLALHCIPRNNELWEIDRYEDFIEARRLLIKEKFEDILYREEG</sequence>
<dbReference type="Pfam" id="PF03235">
    <property type="entry name" value="GmrSD_N"/>
    <property type="match status" value="1"/>
</dbReference>
<dbReference type="PANTHER" id="PTHR37292">
    <property type="entry name" value="VNG6097C"/>
    <property type="match status" value="1"/>
</dbReference>
<feature type="domain" description="GmrSD restriction endonucleases N-terminal" evidence="1">
    <location>
        <begin position="20"/>
        <end position="244"/>
    </location>
</feature>
<evidence type="ECO:0000259" key="1">
    <source>
        <dbReference type="Pfam" id="PF03235"/>
    </source>
</evidence>
<dbReference type="InterPro" id="IPR011089">
    <property type="entry name" value="GmrSD_C"/>
</dbReference>
<evidence type="ECO:0000259" key="2">
    <source>
        <dbReference type="Pfam" id="PF07510"/>
    </source>
</evidence>
<dbReference type="Pfam" id="PF07510">
    <property type="entry name" value="GmrSD_C"/>
    <property type="match status" value="1"/>
</dbReference>
<feature type="domain" description="GmrSD restriction endonucleases C-terminal" evidence="2">
    <location>
        <begin position="424"/>
        <end position="542"/>
    </location>
</feature>
<reference evidence="3 4" key="1">
    <citation type="submission" date="2018-04" db="EMBL/GenBank/DDBJ databases">
        <title>Active sludge and wastewater microbial communities from Klosterneuburg, Austria.</title>
        <authorList>
            <person name="Wagner M."/>
        </authorList>
    </citation>
    <scope>NUCLEOTIDE SEQUENCE [LARGE SCALE GENOMIC DNA]</scope>
    <source>
        <strain evidence="3 4">Nl12</strain>
    </source>
</reference>
<dbReference type="InterPro" id="IPR004919">
    <property type="entry name" value="GmrSD_N"/>
</dbReference>
<evidence type="ECO:0000313" key="3">
    <source>
        <dbReference type="EMBL" id="PTQ77345.1"/>
    </source>
</evidence>
<name>A0A2T5I0I5_9PROT</name>
<dbReference type="EMBL" id="QAOK01000053">
    <property type="protein sequence ID" value="PTQ77345.1"/>
    <property type="molecule type" value="Genomic_DNA"/>
</dbReference>
<dbReference type="RefSeq" id="WP_107763409.1">
    <property type="nucleotide sequence ID" value="NZ_QAOK01000053.1"/>
</dbReference>
<organism evidence="3 4">
    <name type="scientific">Nitrosospira multiformis</name>
    <dbReference type="NCBI Taxonomy" id="1231"/>
    <lineage>
        <taxon>Bacteria</taxon>
        <taxon>Pseudomonadati</taxon>
        <taxon>Pseudomonadota</taxon>
        <taxon>Betaproteobacteria</taxon>
        <taxon>Nitrosomonadales</taxon>
        <taxon>Nitrosomonadaceae</taxon>
        <taxon>Nitrosospira</taxon>
    </lineage>
</organism>